<gene>
    <name evidence="4" type="ORF">HNR59_003322</name>
</gene>
<organism evidence="4 5">
    <name type="scientific">Aquamicrobium lusatiense</name>
    <dbReference type="NCBI Taxonomy" id="89772"/>
    <lineage>
        <taxon>Bacteria</taxon>
        <taxon>Pseudomonadati</taxon>
        <taxon>Pseudomonadota</taxon>
        <taxon>Alphaproteobacteria</taxon>
        <taxon>Hyphomicrobiales</taxon>
        <taxon>Phyllobacteriaceae</taxon>
        <taxon>Aquamicrobium</taxon>
    </lineage>
</organism>
<dbReference type="InterPro" id="IPR015995">
    <property type="entry name" value="MlrC_N"/>
</dbReference>
<dbReference type="InterPro" id="IPR009197">
    <property type="entry name" value="MlrC"/>
</dbReference>
<proteinExistence type="inferred from homology"/>
<comment type="similarity">
    <text evidence="1">Belongs to the peptidase M81 family.</text>
</comment>
<accession>A0A7W9S6J1</accession>
<protein>
    <recommendedName>
        <fullName evidence="1">Microcystinase C</fullName>
        <shortName evidence="1">MlrC</shortName>
    </recommendedName>
</protein>
<dbReference type="GO" id="GO:0006508">
    <property type="term" value="P:proteolysis"/>
    <property type="evidence" value="ECO:0007669"/>
    <property type="project" value="UniProtKB-KW"/>
</dbReference>
<feature type="domain" description="Microcystin LR degradation protein MlrC N-terminal" evidence="3">
    <location>
        <begin position="2"/>
        <end position="295"/>
    </location>
</feature>
<keyword evidence="5" id="KW-1185">Reference proteome</keyword>
<keyword evidence="1" id="KW-0378">Hydrolase</keyword>
<evidence type="ECO:0000259" key="2">
    <source>
        <dbReference type="Pfam" id="PF07171"/>
    </source>
</evidence>
<dbReference type="GO" id="GO:0046872">
    <property type="term" value="F:metal ion binding"/>
    <property type="evidence" value="ECO:0007669"/>
    <property type="project" value="UniProtKB-KW"/>
</dbReference>
<dbReference type="Pfam" id="PF07364">
    <property type="entry name" value="DUF1485"/>
    <property type="match status" value="1"/>
</dbReference>
<comment type="function">
    <text evidence="1">Involved in peptidolytic degradation of cyclic heptapeptide hepatotoxin microcystin (MC).</text>
</comment>
<dbReference type="PIRSF" id="PIRSF012702">
    <property type="entry name" value="UCP012702"/>
    <property type="match status" value="1"/>
</dbReference>
<keyword evidence="1" id="KW-0482">Metalloprotease</keyword>
<evidence type="ECO:0000313" key="5">
    <source>
        <dbReference type="Proteomes" id="UP000533306"/>
    </source>
</evidence>
<reference evidence="4 5" key="1">
    <citation type="submission" date="2020-08" db="EMBL/GenBank/DDBJ databases">
        <title>Genomic Encyclopedia of Type Strains, Phase IV (KMG-IV): sequencing the most valuable type-strain genomes for metagenomic binning, comparative biology and taxonomic classification.</title>
        <authorList>
            <person name="Goeker M."/>
        </authorList>
    </citation>
    <scope>NUCLEOTIDE SEQUENCE [LARGE SCALE GENOMIC DNA]</scope>
    <source>
        <strain evidence="4 5">DSM 11099</strain>
    </source>
</reference>
<dbReference type="RefSeq" id="WP_183832116.1">
    <property type="nucleotide sequence ID" value="NZ_JACHEU010000003.1"/>
</dbReference>
<dbReference type="GO" id="GO:0008237">
    <property type="term" value="F:metallopeptidase activity"/>
    <property type="evidence" value="ECO:0007669"/>
    <property type="project" value="UniProtKB-KW"/>
</dbReference>
<dbReference type="Proteomes" id="UP000533306">
    <property type="component" value="Unassembled WGS sequence"/>
</dbReference>
<evidence type="ECO:0000259" key="3">
    <source>
        <dbReference type="Pfam" id="PF07364"/>
    </source>
</evidence>
<sequence length="505" mass="52575">MRIAVAGFQHETNSFAGTVATRADFDRPGGWPPFCTGADMAAIIAPSGTPAAGAMAEAAQSGVGVVPLLWCIGLPSGPVEDAAFEDIAADICARFRGALDQGLDALYLDLHGAMVTPSFPDAEGELLARLRRIAPAPFPIAASFDLHGNISEKMVRDCTLLECYRTYPHIDLRETGAMTMRRLIGVLKGAPVPAMAYRAVPFLASINDQCSFVEPVRSLLERGAQFEKAGKVDRVSQFFGFPLADIAISGPSIVIQGPDAAKAEAVADAMLAAWMQAEARFATRLPQASEAVAEAKRLAALPGTGPVVIADTQDNPGGGGTGDTTGMLRALIEGGAQGAVLVHIADADAAEAAHAAGEGAVVDIAVGASLSARFGAPVAGPWRVVKLGSGSFTGVGPMYKGNAIALGKVALLERRSVRVIVAPRKMQASEPGLLLHLGLDPQTLPILVVKSSVHFRGAYQTMARAILPALAPGAVEADLSRLDYHNVLRPPARNHSHSTEEVSPL</sequence>
<keyword evidence="1" id="KW-0645">Protease</keyword>
<dbReference type="EMBL" id="JACHEU010000003">
    <property type="protein sequence ID" value="MBB6013928.1"/>
    <property type="molecule type" value="Genomic_DNA"/>
</dbReference>
<comment type="cofactor">
    <cofactor evidence="1">
        <name>Zn(2+)</name>
        <dbReference type="ChEBI" id="CHEBI:29105"/>
    </cofactor>
    <text evidence="1">Binds 1 zinc ion per subunit.</text>
</comment>
<keyword evidence="1" id="KW-0479">Metal-binding</keyword>
<dbReference type="Pfam" id="PF07171">
    <property type="entry name" value="MlrC_C"/>
    <property type="match status" value="1"/>
</dbReference>
<evidence type="ECO:0000313" key="4">
    <source>
        <dbReference type="EMBL" id="MBB6013928.1"/>
    </source>
</evidence>
<dbReference type="InterPro" id="IPR010799">
    <property type="entry name" value="MlrC_C"/>
</dbReference>
<comment type="caution">
    <text evidence="4">The sequence shown here is derived from an EMBL/GenBank/DDBJ whole genome shotgun (WGS) entry which is preliminary data.</text>
</comment>
<dbReference type="AlphaFoldDB" id="A0A7W9S6J1"/>
<evidence type="ECO:0000256" key="1">
    <source>
        <dbReference type="PIRNR" id="PIRNR012702"/>
    </source>
</evidence>
<name>A0A7W9S6J1_9HYPH</name>
<feature type="domain" description="Microcystin LR degradation protein MlrC C-terminal" evidence="2">
    <location>
        <begin position="309"/>
        <end position="486"/>
    </location>
</feature>